<dbReference type="Proteomes" id="UP000241421">
    <property type="component" value="Unassembled WGS sequence"/>
</dbReference>
<evidence type="ECO:0000313" key="3">
    <source>
        <dbReference type="EMBL" id="PWF46824.1"/>
    </source>
</evidence>
<evidence type="ECO:0000313" key="4">
    <source>
        <dbReference type="Proteomes" id="UP000241421"/>
    </source>
</evidence>
<evidence type="ECO:0000259" key="1">
    <source>
        <dbReference type="Pfam" id="PF03235"/>
    </source>
</evidence>
<feature type="domain" description="GmrSD restriction endonucleases N-terminal" evidence="1">
    <location>
        <begin position="12"/>
        <end position="232"/>
    </location>
</feature>
<sequence>MTKKISGAEYQLSKIFSSDFDYSIPSYQRPYAWTEVQAGELFSDLHDFFLKEKDDTYFLGSIVLIKDDGKPHAEVIDGQQRLTTLTILLSTLTSKFVGELRSDFENYIREPGRASQGLKSKPRLALRERDRQFFADYVQSLKLNELVALDPATLGNESQLNIRRNAEEMLKRLVQAFNNDTEKLCAFGAFLVQRCFLVVVSTPSQQSAFRVFSVLNSRGLDLLPTDIIKSSVIGGIAAERQDDFTETWEELEVETGRDGFAEVFGHIRMIHAKEKARKALLDEFKERVISKFTSMENLVTEVIAPYTDAYLVAKQCQYVSTASAAEINALLKWMNRIDNSDWLPSAMKFLATKSTDTAYVLWFMRKLERLAAFMHVCAYDVNTRIERYAKLLHALEKDHSLANPVDVVELSDIEKALWLGFLGGDVYLMTARRRNYLILRLDSFLVDGAATYDPSLLTIEHVLPQSVPDGSQWAEQWPQLDTRTSWVHRLANLVPLTQRRNSQASNFDFDKKKSAYFGGRQGISSYALTTQVLGAAEWTPQSIVKRQQDLLAVLTAKWELGGA</sequence>
<dbReference type="OrthoDB" id="3654724at2"/>
<evidence type="ECO:0000259" key="2">
    <source>
        <dbReference type="Pfam" id="PF07510"/>
    </source>
</evidence>
<feature type="domain" description="GmrSD restriction endonucleases C-terminal" evidence="2">
    <location>
        <begin position="432"/>
        <end position="552"/>
    </location>
</feature>
<proteinExistence type="predicted"/>
<dbReference type="RefSeq" id="WP_106758221.1">
    <property type="nucleotide sequence ID" value="NZ_PXWF02000239.1"/>
</dbReference>
<organism evidence="3 4">
    <name type="scientific">Massilia glaciei</name>
    <dbReference type="NCBI Taxonomy" id="1524097"/>
    <lineage>
        <taxon>Bacteria</taxon>
        <taxon>Pseudomonadati</taxon>
        <taxon>Pseudomonadota</taxon>
        <taxon>Betaproteobacteria</taxon>
        <taxon>Burkholderiales</taxon>
        <taxon>Oxalobacteraceae</taxon>
        <taxon>Telluria group</taxon>
        <taxon>Massilia</taxon>
    </lineage>
</organism>
<dbReference type="PANTHER" id="PTHR35149">
    <property type="entry name" value="SLL5132 PROTEIN"/>
    <property type="match status" value="1"/>
</dbReference>
<dbReference type="PANTHER" id="PTHR35149:SF2">
    <property type="entry name" value="DUF262 DOMAIN-CONTAINING PROTEIN"/>
    <property type="match status" value="1"/>
</dbReference>
<dbReference type="AlphaFoldDB" id="A0A2U2HJ21"/>
<keyword evidence="4" id="KW-1185">Reference proteome</keyword>
<protein>
    <submittedName>
        <fullName evidence="3">DUF262 domain-containing protein</fullName>
    </submittedName>
</protein>
<gene>
    <name evidence="3" type="ORF">C7C56_015205</name>
</gene>
<dbReference type="InterPro" id="IPR004919">
    <property type="entry name" value="GmrSD_N"/>
</dbReference>
<reference evidence="3 4" key="1">
    <citation type="submission" date="2018-04" db="EMBL/GenBank/DDBJ databases">
        <title>Massilia violaceinigra sp. nov., a novel purple-pigmented bacterium isolated from Tianshan glacier, Xinjiang, China.</title>
        <authorList>
            <person name="Wang H."/>
        </authorList>
    </citation>
    <scope>NUCLEOTIDE SEQUENCE [LARGE SCALE GENOMIC DNA]</scope>
    <source>
        <strain evidence="3 4">B448-2</strain>
    </source>
</reference>
<dbReference type="EMBL" id="PXWF02000239">
    <property type="protein sequence ID" value="PWF46824.1"/>
    <property type="molecule type" value="Genomic_DNA"/>
</dbReference>
<dbReference type="Pfam" id="PF07510">
    <property type="entry name" value="GmrSD_C"/>
    <property type="match status" value="1"/>
</dbReference>
<dbReference type="InterPro" id="IPR011089">
    <property type="entry name" value="GmrSD_C"/>
</dbReference>
<name>A0A2U2HJ21_9BURK</name>
<dbReference type="Pfam" id="PF03235">
    <property type="entry name" value="GmrSD_N"/>
    <property type="match status" value="1"/>
</dbReference>
<comment type="caution">
    <text evidence="3">The sequence shown here is derived from an EMBL/GenBank/DDBJ whole genome shotgun (WGS) entry which is preliminary data.</text>
</comment>
<accession>A0A2U2HJ21</accession>